<dbReference type="InterPro" id="IPR017853">
    <property type="entry name" value="GH"/>
</dbReference>
<accession>A0A8J3WF02</accession>
<dbReference type="GO" id="GO:0005975">
    <property type="term" value="P:carbohydrate metabolic process"/>
    <property type="evidence" value="ECO:0007669"/>
    <property type="project" value="InterPro"/>
</dbReference>
<evidence type="ECO:0000256" key="4">
    <source>
        <dbReference type="RuleBase" id="RU003690"/>
    </source>
</evidence>
<dbReference type="SUPFAM" id="SSF51445">
    <property type="entry name" value="(Trans)glycosidases"/>
    <property type="match status" value="1"/>
</dbReference>
<evidence type="ECO:0008006" key="7">
    <source>
        <dbReference type="Google" id="ProtNLM"/>
    </source>
</evidence>
<dbReference type="InterPro" id="IPR001360">
    <property type="entry name" value="Glyco_hydro_1"/>
</dbReference>
<sequence>MRPAREKGADVRGYLAWSFLDDFEWGHGYGPRFGLVRVGYRTQRRVPKQSAIRYREMIKNDRDG</sequence>
<evidence type="ECO:0000256" key="3">
    <source>
        <dbReference type="ARBA" id="ARBA00023295"/>
    </source>
</evidence>
<protein>
    <recommendedName>
        <fullName evidence="7">Beta-glucosidase</fullName>
    </recommendedName>
</protein>
<dbReference type="EMBL" id="BOOI01000063">
    <property type="protein sequence ID" value="GIH87559.1"/>
    <property type="molecule type" value="Genomic_DNA"/>
</dbReference>
<evidence type="ECO:0000313" key="5">
    <source>
        <dbReference type="EMBL" id="GIH87559.1"/>
    </source>
</evidence>
<evidence type="ECO:0000256" key="2">
    <source>
        <dbReference type="ARBA" id="ARBA00022801"/>
    </source>
</evidence>
<dbReference type="PRINTS" id="PR00131">
    <property type="entry name" value="GLHYDRLASE1"/>
</dbReference>
<dbReference type="GO" id="GO:0008422">
    <property type="term" value="F:beta-glucosidase activity"/>
    <property type="evidence" value="ECO:0007669"/>
    <property type="project" value="TreeGrafter"/>
</dbReference>
<dbReference type="Proteomes" id="UP000655044">
    <property type="component" value="Unassembled WGS sequence"/>
</dbReference>
<dbReference type="PANTHER" id="PTHR10353:SF36">
    <property type="entry name" value="LP05116P"/>
    <property type="match status" value="1"/>
</dbReference>
<dbReference type="AlphaFoldDB" id="A0A8J3WF02"/>
<dbReference type="Pfam" id="PF00232">
    <property type="entry name" value="Glyco_hydro_1"/>
    <property type="match status" value="1"/>
</dbReference>
<dbReference type="PANTHER" id="PTHR10353">
    <property type="entry name" value="GLYCOSYL HYDROLASE"/>
    <property type="match status" value="1"/>
</dbReference>
<keyword evidence="3" id="KW-0326">Glycosidase</keyword>
<gene>
    <name evidence="5" type="ORF">Pro02_59670</name>
</gene>
<evidence type="ECO:0000313" key="6">
    <source>
        <dbReference type="Proteomes" id="UP000655044"/>
    </source>
</evidence>
<proteinExistence type="inferred from homology"/>
<keyword evidence="6" id="KW-1185">Reference proteome</keyword>
<organism evidence="5 6">
    <name type="scientific">Planobispora rosea</name>
    <dbReference type="NCBI Taxonomy" id="35762"/>
    <lineage>
        <taxon>Bacteria</taxon>
        <taxon>Bacillati</taxon>
        <taxon>Actinomycetota</taxon>
        <taxon>Actinomycetes</taxon>
        <taxon>Streptosporangiales</taxon>
        <taxon>Streptosporangiaceae</taxon>
        <taxon>Planobispora</taxon>
    </lineage>
</organism>
<comment type="caution">
    <text evidence="5">The sequence shown here is derived from an EMBL/GenBank/DDBJ whole genome shotgun (WGS) entry which is preliminary data.</text>
</comment>
<keyword evidence="2" id="KW-0378">Hydrolase</keyword>
<reference evidence="5" key="1">
    <citation type="submission" date="2021-01" db="EMBL/GenBank/DDBJ databases">
        <title>Whole genome shotgun sequence of Planobispora rosea NBRC 15558.</title>
        <authorList>
            <person name="Komaki H."/>
            <person name="Tamura T."/>
        </authorList>
    </citation>
    <scope>NUCLEOTIDE SEQUENCE</scope>
    <source>
        <strain evidence="5">NBRC 15558</strain>
    </source>
</reference>
<evidence type="ECO:0000256" key="1">
    <source>
        <dbReference type="ARBA" id="ARBA00010838"/>
    </source>
</evidence>
<name>A0A8J3WF02_PLARO</name>
<comment type="similarity">
    <text evidence="1 4">Belongs to the glycosyl hydrolase 1 family.</text>
</comment>
<dbReference type="Gene3D" id="3.20.20.80">
    <property type="entry name" value="Glycosidases"/>
    <property type="match status" value="1"/>
</dbReference>